<dbReference type="Gene3D" id="1.10.510.10">
    <property type="entry name" value="Transferase(Phosphotransferase) domain 1"/>
    <property type="match status" value="2"/>
</dbReference>
<dbReference type="SUPFAM" id="SSF56112">
    <property type="entry name" value="Protein kinase-like (PK-like)"/>
    <property type="match status" value="1"/>
</dbReference>
<feature type="domain" description="Protein kinase" evidence="2">
    <location>
        <begin position="70"/>
        <end position="271"/>
    </location>
</feature>
<dbReference type="InterPro" id="IPR051564">
    <property type="entry name" value="LRR_receptor-like_kinase"/>
</dbReference>
<feature type="transmembrane region" description="Helical" evidence="1">
    <location>
        <begin position="6"/>
        <end position="27"/>
    </location>
</feature>
<dbReference type="GO" id="GO:0004672">
    <property type="term" value="F:protein kinase activity"/>
    <property type="evidence" value="ECO:0000318"/>
    <property type="project" value="GO_Central"/>
</dbReference>
<dbReference type="InterPro" id="IPR011009">
    <property type="entry name" value="Kinase-like_dom_sf"/>
</dbReference>
<proteinExistence type="predicted"/>
<sequence length="271" mass="30527">MHRGYEILLGCLITVVIVGVVSISCHLRRRAHNLKRSKKDIEVTAVSVEYEEVTCKQMCTKEIYDATENLSPLNVIGQGIAGKVYKGVLANGWPVAVKHIVKNEHAETFLREVTSLSHVRHPNLVSLRGYCDGQEECFLVYELCINGNLSEWLFGKDKNLSWIQRLQIALGSACGLWFLHIYPEGCIVHRDVKASMLIREGNVLEFADPRLNGEYSTEAFDLSLKLALSCTGHKKQRPSMEQVVSHLEKALKISMRDDDKHNSISIIESHS</sequence>
<name>A0A0P0WBD3_ORYSJ</name>
<dbReference type="PROSITE" id="PS51257">
    <property type="entry name" value="PROKAR_LIPOPROTEIN"/>
    <property type="match status" value="1"/>
</dbReference>
<evidence type="ECO:0000313" key="4">
    <source>
        <dbReference type="Proteomes" id="UP000059680"/>
    </source>
</evidence>
<dbReference type="PaxDb" id="39947-A0A0P0WBD3"/>
<keyword evidence="4" id="KW-1185">Reference proteome</keyword>
<dbReference type="GO" id="GO:0007165">
    <property type="term" value="P:signal transduction"/>
    <property type="evidence" value="ECO:0000318"/>
    <property type="project" value="GO_Central"/>
</dbReference>
<reference evidence="4" key="1">
    <citation type="journal article" date="2005" name="Nature">
        <title>The map-based sequence of the rice genome.</title>
        <authorList>
            <consortium name="International rice genome sequencing project (IRGSP)"/>
            <person name="Matsumoto T."/>
            <person name="Wu J."/>
            <person name="Kanamori H."/>
            <person name="Katayose Y."/>
            <person name="Fujisawa M."/>
            <person name="Namiki N."/>
            <person name="Mizuno H."/>
            <person name="Yamamoto K."/>
            <person name="Antonio B.A."/>
            <person name="Baba T."/>
            <person name="Sakata K."/>
            <person name="Nagamura Y."/>
            <person name="Aoki H."/>
            <person name="Arikawa K."/>
            <person name="Arita K."/>
            <person name="Bito T."/>
            <person name="Chiden Y."/>
            <person name="Fujitsuka N."/>
            <person name="Fukunaka R."/>
            <person name="Hamada M."/>
            <person name="Harada C."/>
            <person name="Hayashi A."/>
            <person name="Hijishita S."/>
            <person name="Honda M."/>
            <person name="Hosokawa S."/>
            <person name="Ichikawa Y."/>
            <person name="Idonuma A."/>
            <person name="Iijima M."/>
            <person name="Ikeda M."/>
            <person name="Ikeno M."/>
            <person name="Ito K."/>
            <person name="Ito S."/>
            <person name="Ito T."/>
            <person name="Ito Y."/>
            <person name="Ito Y."/>
            <person name="Iwabuchi A."/>
            <person name="Kamiya K."/>
            <person name="Karasawa W."/>
            <person name="Kurita K."/>
            <person name="Katagiri S."/>
            <person name="Kikuta A."/>
            <person name="Kobayashi H."/>
            <person name="Kobayashi N."/>
            <person name="Machita K."/>
            <person name="Maehara T."/>
            <person name="Masukawa M."/>
            <person name="Mizubayashi T."/>
            <person name="Mukai Y."/>
            <person name="Nagasaki H."/>
            <person name="Nagata Y."/>
            <person name="Naito S."/>
            <person name="Nakashima M."/>
            <person name="Nakama Y."/>
            <person name="Nakamichi Y."/>
            <person name="Nakamura M."/>
            <person name="Meguro A."/>
            <person name="Negishi M."/>
            <person name="Ohta I."/>
            <person name="Ohta T."/>
            <person name="Okamoto M."/>
            <person name="Ono N."/>
            <person name="Saji S."/>
            <person name="Sakaguchi M."/>
            <person name="Sakai K."/>
            <person name="Shibata M."/>
            <person name="Shimokawa T."/>
            <person name="Song J."/>
            <person name="Takazaki Y."/>
            <person name="Terasawa K."/>
            <person name="Tsugane M."/>
            <person name="Tsuji K."/>
            <person name="Ueda S."/>
            <person name="Waki K."/>
            <person name="Yamagata H."/>
            <person name="Yamamoto M."/>
            <person name="Yamamoto S."/>
            <person name="Yamane H."/>
            <person name="Yoshiki S."/>
            <person name="Yoshihara R."/>
            <person name="Yukawa K."/>
            <person name="Zhong H."/>
            <person name="Yano M."/>
            <person name="Yuan Q."/>
            <person name="Ouyang S."/>
            <person name="Liu J."/>
            <person name="Jones K.M."/>
            <person name="Gansberger K."/>
            <person name="Moffat K."/>
            <person name="Hill J."/>
            <person name="Bera J."/>
            <person name="Fadrosh D."/>
            <person name="Jin S."/>
            <person name="Johri S."/>
            <person name="Kim M."/>
            <person name="Overton L."/>
            <person name="Reardon M."/>
            <person name="Tsitrin T."/>
            <person name="Vuong H."/>
            <person name="Weaver B."/>
            <person name="Ciecko A."/>
            <person name="Tallon L."/>
            <person name="Jackson J."/>
            <person name="Pai G."/>
            <person name="Aken S.V."/>
            <person name="Utterback T."/>
            <person name="Reidmuller S."/>
            <person name="Feldblyum T."/>
            <person name="Hsiao J."/>
            <person name="Zismann V."/>
            <person name="Iobst S."/>
            <person name="de Vazeille A.R."/>
            <person name="Buell C.R."/>
            <person name="Ying K."/>
            <person name="Li Y."/>
            <person name="Lu T."/>
            <person name="Huang Y."/>
            <person name="Zhao Q."/>
            <person name="Feng Q."/>
            <person name="Zhang L."/>
            <person name="Zhu J."/>
            <person name="Weng Q."/>
            <person name="Mu J."/>
            <person name="Lu Y."/>
            <person name="Fan D."/>
            <person name="Liu Y."/>
            <person name="Guan J."/>
            <person name="Zhang Y."/>
            <person name="Yu S."/>
            <person name="Liu X."/>
            <person name="Zhang Y."/>
            <person name="Hong G."/>
            <person name="Han B."/>
            <person name="Choisne N."/>
            <person name="Demange N."/>
            <person name="Orjeda G."/>
            <person name="Samain S."/>
            <person name="Cattolico L."/>
            <person name="Pelletier E."/>
            <person name="Couloux A."/>
            <person name="Segurens B."/>
            <person name="Wincker P."/>
            <person name="D'Hont A."/>
            <person name="Scarpelli C."/>
            <person name="Weissenbach J."/>
            <person name="Salanoubat M."/>
            <person name="Quetier F."/>
            <person name="Yu Y."/>
            <person name="Kim H.R."/>
            <person name="Rambo T."/>
            <person name="Currie J."/>
            <person name="Collura K."/>
            <person name="Luo M."/>
            <person name="Yang T."/>
            <person name="Ammiraju J.S.S."/>
            <person name="Engler F."/>
            <person name="Soderlund C."/>
            <person name="Wing R.A."/>
            <person name="Palmer L.E."/>
            <person name="de la Bastide M."/>
            <person name="Spiegel L."/>
            <person name="Nascimento L."/>
            <person name="Zutavern T."/>
            <person name="O'Shaughnessy A."/>
            <person name="Dike S."/>
            <person name="Dedhia N."/>
            <person name="Preston R."/>
            <person name="Balija V."/>
            <person name="McCombie W.R."/>
            <person name="Chow T."/>
            <person name="Chen H."/>
            <person name="Chung M."/>
            <person name="Chen C."/>
            <person name="Shaw J."/>
            <person name="Wu H."/>
            <person name="Hsiao K."/>
            <person name="Chao Y."/>
            <person name="Chu M."/>
            <person name="Cheng C."/>
            <person name="Hour A."/>
            <person name="Lee P."/>
            <person name="Lin S."/>
            <person name="Lin Y."/>
            <person name="Liou J."/>
            <person name="Liu S."/>
            <person name="Hsing Y."/>
            <person name="Raghuvanshi S."/>
            <person name="Mohanty A."/>
            <person name="Bharti A.K."/>
            <person name="Gaur A."/>
            <person name="Gupta V."/>
            <person name="Kumar D."/>
            <person name="Ravi V."/>
            <person name="Vij S."/>
            <person name="Kapur A."/>
            <person name="Khurana P."/>
            <person name="Khurana P."/>
            <person name="Khurana J.P."/>
            <person name="Tyagi A.K."/>
            <person name="Gaikwad K."/>
            <person name="Singh A."/>
            <person name="Dalal V."/>
            <person name="Srivastava S."/>
            <person name="Dixit A."/>
            <person name="Pal A.K."/>
            <person name="Ghazi I.A."/>
            <person name="Yadav M."/>
            <person name="Pandit A."/>
            <person name="Bhargava A."/>
            <person name="Sureshbabu K."/>
            <person name="Batra K."/>
            <person name="Sharma T.R."/>
            <person name="Mohapatra T."/>
            <person name="Singh N.K."/>
            <person name="Messing J."/>
            <person name="Nelson A.B."/>
            <person name="Fuks G."/>
            <person name="Kavchok S."/>
            <person name="Keizer G."/>
            <person name="Linton E."/>
            <person name="Llaca V."/>
            <person name="Song R."/>
            <person name="Tanyolac B."/>
            <person name="Young S."/>
            <person name="Ho-Il K."/>
            <person name="Hahn J.H."/>
            <person name="Sangsakoo G."/>
            <person name="Vanavichit A."/>
            <person name="de Mattos Luiz.A.T."/>
            <person name="Zimmer P.D."/>
            <person name="Malone G."/>
            <person name="Dellagostin O."/>
            <person name="de Oliveira A.C."/>
            <person name="Bevan M."/>
            <person name="Bancroft I."/>
            <person name="Minx P."/>
            <person name="Cordum H."/>
            <person name="Wilson R."/>
            <person name="Cheng Z."/>
            <person name="Jin W."/>
            <person name="Jiang J."/>
            <person name="Leong S.A."/>
            <person name="Iwama H."/>
            <person name="Gojobori T."/>
            <person name="Itoh T."/>
            <person name="Niimura Y."/>
            <person name="Fujii Y."/>
            <person name="Habara T."/>
            <person name="Sakai H."/>
            <person name="Sato Y."/>
            <person name="Wilson G."/>
            <person name="Kumar K."/>
            <person name="McCouch S."/>
            <person name="Juretic N."/>
            <person name="Hoen D."/>
            <person name="Wright S."/>
            <person name="Bruskiewich R."/>
            <person name="Bureau T."/>
            <person name="Miyao A."/>
            <person name="Hirochika H."/>
            <person name="Nishikawa T."/>
            <person name="Kadowaki K."/>
            <person name="Sugiura M."/>
            <person name="Burr B."/>
            <person name="Sasaki T."/>
        </authorList>
    </citation>
    <scope>NUCLEOTIDE SEQUENCE [LARGE SCALE GENOMIC DNA]</scope>
    <source>
        <strain evidence="4">cv. Nipponbare</strain>
    </source>
</reference>
<dbReference type="Pfam" id="PF07714">
    <property type="entry name" value="PK_Tyr_Ser-Thr"/>
    <property type="match status" value="1"/>
</dbReference>
<dbReference type="InterPro" id="IPR001245">
    <property type="entry name" value="Ser-Thr/Tyr_kinase_cat_dom"/>
</dbReference>
<keyword evidence="1" id="KW-1133">Transmembrane helix</keyword>
<keyword evidence="1" id="KW-0812">Transmembrane</keyword>
<dbReference type="FunCoup" id="A0A0P0WBD3">
    <property type="interactions" value="15"/>
</dbReference>
<gene>
    <name evidence="3" type="ordered locus">Os04g0465900</name>
    <name evidence="3" type="ORF">OSNPB_040465900</name>
</gene>
<dbReference type="PROSITE" id="PS50011">
    <property type="entry name" value="PROTEIN_KINASE_DOM"/>
    <property type="match status" value="1"/>
</dbReference>
<accession>A0A0P0WBD3</accession>
<dbReference type="InParanoid" id="A0A0P0WBD3"/>
<organism evidence="3 4">
    <name type="scientific">Oryza sativa subsp. japonica</name>
    <name type="common">Rice</name>
    <dbReference type="NCBI Taxonomy" id="39947"/>
    <lineage>
        <taxon>Eukaryota</taxon>
        <taxon>Viridiplantae</taxon>
        <taxon>Streptophyta</taxon>
        <taxon>Embryophyta</taxon>
        <taxon>Tracheophyta</taxon>
        <taxon>Spermatophyta</taxon>
        <taxon>Magnoliopsida</taxon>
        <taxon>Liliopsida</taxon>
        <taxon>Poales</taxon>
        <taxon>Poaceae</taxon>
        <taxon>BOP clade</taxon>
        <taxon>Oryzoideae</taxon>
        <taxon>Oryzeae</taxon>
        <taxon>Oryzinae</taxon>
        <taxon>Oryza</taxon>
        <taxon>Oryza sativa</taxon>
    </lineage>
</organism>
<dbReference type="OMA" id="MRDDDKH"/>
<reference evidence="3 4" key="2">
    <citation type="journal article" date="2013" name="Plant Cell Physiol.">
        <title>Rice Annotation Project Database (RAP-DB): an integrative and interactive database for rice genomics.</title>
        <authorList>
            <person name="Sakai H."/>
            <person name="Lee S.S."/>
            <person name="Tanaka T."/>
            <person name="Numa H."/>
            <person name="Kim J."/>
            <person name="Kawahara Y."/>
            <person name="Wakimoto H."/>
            <person name="Yang C.C."/>
            <person name="Iwamoto M."/>
            <person name="Abe T."/>
            <person name="Yamada Y."/>
            <person name="Muto A."/>
            <person name="Inokuchi H."/>
            <person name="Ikemura T."/>
            <person name="Matsumoto T."/>
            <person name="Sasaki T."/>
            <person name="Itoh T."/>
        </authorList>
    </citation>
    <scope>NUCLEOTIDE SEQUENCE [LARGE SCALE GENOMIC DNA]</scope>
    <source>
        <strain evidence="4">cv. Nipponbare</strain>
    </source>
</reference>
<dbReference type="FunFam" id="3.30.200.20:FF:000608">
    <property type="entry name" value="Serine/threonine kinase protein"/>
    <property type="match status" value="1"/>
</dbReference>
<evidence type="ECO:0000259" key="2">
    <source>
        <dbReference type="PROSITE" id="PS50011"/>
    </source>
</evidence>
<dbReference type="PANTHER" id="PTHR48055:SF9">
    <property type="entry name" value="PROTEIN KINASE DOMAIN-CONTAINING PROTEIN"/>
    <property type="match status" value="1"/>
</dbReference>
<dbReference type="AlphaFoldDB" id="A0A0P0WBD3"/>
<protein>
    <submittedName>
        <fullName evidence="3">Os04g0465900 protein</fullName>
    </submittedName>
</protein>
<dbReference type="EMBL" id="AP014960">
    <property type="protein sequence ID" value="BAS89607.1"/>
    <property type="molecule type" value="Genomic_DNA"/>
</dbReference>
<dbReference type="PANTHER" id="PTHR48055">
    <property type="entry name" value="LEUCINE-RICH REPEAT RECEPTOR PROTEIN KINASE EMS1"/>
    <property type="match status" value="1"/>
</dbReference>
<evidence type="ECO:0000256" key="1">
    <source>
        <dbReference type="SAM" id="Phobius"/>
    </source>
</evidence>
<dbReference type="STRING" id="39947.A0A0P0WBD3"/>
<evidence type="ECO:0000313" key="3">
    <source>
        <dbReference type="EMBL" id="BAS89607.1"/>
    </source>
</evidence>
<keyword evidence="1" id="KW-0472">Membrane</keyword>
<dbReference type="InterPro" id="IPR000719">
    <property type="entry name" value="Prot_kinase_dom"/>
</dbReference>
<dbReference type="SMR" id="A0A0P0WBD3"/>
<dbReference type="GO" id="GO:0005886">
    <property type="term" value="C:plasma membrane"/>
    <property type="evidence" value="ECO:0000318"/>
    <property type="project" value="GO_Central"/>
</dbReference>
<dbReference type="eggNOG" id="KOG1187">
    <property type="taxonomic scope" value="Eukaryota"/>
</dbReference>
<dbReference type="Proteomes" id="UP000059680">
    <property type="component" value="Chromosome 4"/>
</dbReference>
<dbReference type="Gene3D" id="3.30.200.20">
    <property type="entry name" value="Phosphorylase Kinase, domain 1"/>
    <property type="match status" value="1"/>
</dbReference>
<dbReference type="GO" id="GO:0005524">
    <property type="term" value="F:ATP binding"/>
    <property type="evidence" value="ECO:0007669"/>
    <property type="project" value="InterPro"/>
</dbReference>
<reference evidence="3 4" key="3">
    <citation type="journal article" date="2013" name="Rice">
        <title>Improvement of the Oryza sativa Nipponbare reference genome using next generation sequence and optical map data.</title>
        <authorList>
            <person name="Kawahara Y."/>
            <person name="de la Bastide M."/>
            <person name="Hamilton J.P."/>
            <person name="Kanamori H."/>
            <person name="McCombie W.R."/>
            <person name="Ouyang S."/>
            <person name="Schwartz D.C."/>
            <person name="Tanaka T."/>
            <person name="Wu J."/>
            <person name="Zhou S."/>
            <person name="Childs K.L."/>
            <person name="Davidson R.M."/>
            <person name="Lin H."/>
            <person name="Quesada-Ocampo L."/>
            <person name="Vaillancourt B."/>
            <person name="Sakai H."/>
            <person name="Lee S.S."/>
            <person name="Kim J."/>
            <person name="Numa H."/>
            <person name="Itoh T."/>
            <person name="Buell C.R."/>
            <person name="Matsumoto T."/>
        </authorList>
    </citation>
    <scope>NUCLEOTIDE SEQUENCE [LARGE SCALE GENOMIC DNA]</scope>
    <source>
        <strain evidence="4">cv. Nipponbare</strain>
    </source>
</reference>